<dbReference type="PROSITE" id="PS00447">
    <property type="entry name" value="DNA_POLYMERASE_A"/>
    <property type="match status" value="1"/>
</dbReference>
<dbReference type="AlphaFoldDB" id="A0A2H0DXS6"/>
<dbReference type="Pfam" id="PF01367">
    <property type="entry name" value="5_3_exonuc"/>
    <property type="match status" value="1"/>
</dbReference>
<dbReference type="InterPro" id="IPR001098">
    <property type="entry name" value="DNA-dir_DNA_pol_A_palm_dom"/>
</dbReference>
<keyword evidence="6" id="KW-0227">DNA damage</keyword>
<dbReference type="PANTHER" id="PTHR10133:SF27">
    <property type="entry name" value="DNA POLYMERASE NU"/>
    <property type="match status" value="1"/>
</dbReference>
<evidence type="ECO:0000259" key="11">
    <source>
        <dbReference type="SMART" id="SM00475"/>
    </source>
</evidence>
<dbReference type="GO" id="GO:0003887">
    <property type="term" value="F:DNA-directed DNA polymerase activity"/>
    <property type="evidence" value="ECO:0007669"/>
    <property type="project" value="UniProtKB-KW"/>
</dbReference>
<dbReference type="InterPro" id="IPR036279">
    <property type="entry name" value="5-3_exonuclease_C_sf"/>
</dbReference>
<protein>
    <recommendedName>
        <fullName evidence="2">DNA-directed DNA polymerase</fullName>
        <ecNumber evidence="2">2.7.7.7</ecNumber>
    </recommendedName>
</protein>
<dbReference type="InterPro" id="IPR008918">
    <property type="entry name" value="HhH2"/>
</dbReference>
<accession>A0A2H0DXS6</accession>
<sequence>MTTNNKLSKNKSPKQTLVLLDSHAILHRAYHALPDFTSSRGEPTGALYGLSTVLMKIIKDLKPDYIVAAFDLPKPTYRHEIYDDYKKGRAKTDDALVEQIKRSRDVFSAFSIPIYDKEGFEADDILGTIVEEMKERKDIDIVIASGDMDTLQLVSGTKVRVYTLKKGIKDTIIYDEESVFERFGFKPKLLTDYKGLRGDPSDNIIGIKGIGEKTATILISQFGTIENLFKEIKKNKESFKKIGITDRVLNLLIENEEEALFSKELATIRKDAPIDFVLPPKKWSDSVNTEKIFELFDELTFRTLKEKVSDVFGVKTNNLTRQMSFNESGVESVPEEEIIKIGLGLWLLDSTISNPTLDDILRYAKTKDFNLAKKKIIEEIKKQGLLYVYEDIELPLVPILNKMSEDGVLIDVEYLKNLSKEYRKILEKIEKKIWERAGVEFNINSPKQLGEALYDKMGISTSGVKKTSTGARSTRESELEKLQEANPIIGDILEYRELQKLLSTYIDAIPTQIGEDGRLHPTFVQTGTTTGRIASQNPNVQNIPIRTELGRKIRNTFVAEKGYKIVAIDYSQVELRIAAMLSGDEKLLDIFRRGEDIHTAVASEVFGVSAKDVDKSMRFHAKTINFGILYGMGVNSLKKSLGSTQKEARDFYDKYFERFVGLKKYIDDVKNKTAKDGFTTTFFGRKRFFEGIRSSIPFVRASAERMAINAPIQGTQADLVKLAMIRIDEFIKKQKLDKEVRMLLQVHDELVFEIKENKVKEVSPKIKEIMETIIDKEDTHGITFVADVSVGENWGEMRPPTLKQ</sequence>
<dbReference type="Proteomes" id="UP000231143">
    <property type="component" value="Unassembled WGS sequence"/>
</dbReference>
<evidence type="ECO:0000256" key="1">
    <source>
        <dbReference type="ARBA" id="ARBA00007705"/>
    </source>
</evidence>
<dbReference type="PRINTS" id="PR00868">
    <property type="entry name" value="DNAPOLI"/>
</dbReference>
<dbReference type="SUPFAM" id="SSF56672">
    <property type="entry name" value="DNA/RNA polymerases"/>
    <property type="match status" value="1"/>
</dbReference>
<evidence type="ECO:0000256" key="7">
    <source>
        <dbReference type="ARBA" id="ARBA00022932"/>
    </source>
</evidence>
<keyword evidence="8" id="KW-0238">DNA-binding</keyword>
<evidence type="ECO:0000256" key="6">
    <source>
        <dbReference type="ARBA" id="ARBA00022763"/>
    </source>
</evidence>
<evidence type="ECO:0000256" key="2">
    <source>
        <dbReference type="ARBA" id="ARBA00012417"/>
    </source>
</evidence>
<dbReference type="Gene3D" id="1.20.1060.10">
    <property type="entry name" value="Taq DNA Polymerase, Chain T, domain 4"/>
    <property type="match status" value="1"/>
</dbReference>
<evidence type="ECO:0000256" key="8">
    <source>
        <dbReference type="ARBA" id="ARBA00023125"/>
    </source>
</evidence>
<keyword evidence="5" id="KW-0235">DNA replication</keyword>
<dbReference type="InterPro" id="IPR043502">
    <property type="entry name" value="DNA/RNA_pol_sf"/>
</dbReference>
<keyword evidence="3" id="KW-0808">Transferase</keyword>
<dbReference type="InterPro" id="IPR019760">
    <property type="entry name" value="DNA-dir_DNA_pol_A_CS"/>
</dbReference>
<keyword evidence="4" id="KW-0548">Nucleotidyltransferase</keyword>
<dbReference type="GO" id="GO:0006261">
    <property type="term" value="P:DNA-templated DNA replication"/>
    <property type="evidence" value="ECO:0007669"/>
    <property type="project" value="InterPro"/>
</dbReference>
<dbReference type="GO" id="GO:0006302">
    <property type="term" value="P:double-strand break repair"/>
    <property type="evidence" value="ECO:0007669"/>
    <property type="project" value="TreeGrafter"/>
</dbReference>
<dbReference type="Gene3D" id="3.40.50.1010">
    <property type="entry name" value="5'-nuclease"/>
    <property type="match status" value="1"/>
</dbReference>
<dbReference type="SMART" id="SM00279">
    <property type="entry name" value="HhH2"/>
    <property type="match status" value="1"/>
</dbReference>
<evidence type="ECO:0000313" key="14">
    <source>
        <dbReference type="Proteomes" id="UP000231143"/>
    </source>
</evidence>
<feature type="domain" description="5'-3' exonuclease" evidence="11">
    <location>
        <begin position="13"/>
        <end position="284"/>
    </location>
</feature>
<dbReference type="InterPro" id="IPR020046">
    <property type="entry name" value="5-3_exonucl_a-hlix_arch_N"/>
</dbReference>
<dbReference type="GO" id="GO:0008409">
    <property type="term" value="F:5'-3' exonuclease activity"/>
    <property type="evidence" value="ECO:0007669"/>
    <property type="project" value="InterPro"/>
</dbReference>
<evidence type="ECO:0000256" key="10">
    <source>
        <dbReference type="ARBA" id="ARBA00049244"/>
    </source>
</evidence>
<dbReference type="InterPro" id="IPR020045">
    <property type="entry name" value="DNA_polI_H3TH"/>
</dbReference>
<dbReference type="Gene3D" id="1.10.150.20">
    <property type="entry name" value="5' to 3' exonuclease, C-terminal subdomain"/>
    <property type="match status" value="2"/>
</dbReference>
<evidence type="ECO:0000256" key="3">
    <source>
        <dbReference type="ARBA" id="ARBA00022679"/>
    </source>
</evidence>
<evidence type="ECO:0000256" key="4">
    <source>
        <dbReference type="ARBA" id="ARBA00022695"/>
    </source>
</evidence>
<dbReference type="InterPro" id="IPR002298">
    <property type="entry name" value="DNA_polymerase_A"/>
</dbReference>
<dbReference type="EC" id="2.7.7.7" evidence="2"/>
<keyword evidence="9" id="KW-0234">DNA repair</keyword>
<dbReference type="SMART" id="SM00475">
    <property type="entry name" value="53EXOc"/>
    <property type="match status" value="1"/>
</dbReference>
<comment type="similarity">
    <text evidence="1">Belongs to the DNA polymerase type-A family.</text>
</comment>
<reference evidence="13 14" key="1">
    <citation type="submission" date="2017-09" db="EMBL/GenBank/DDBJ databases">
        <title>Depth-based differentiation of microbial function through sediment-hosted aquifers and enrichment of novel symbionts in the deep terrestrial subsurface.</title>
        <authorList>
            <person name="Probst A.J."/>
            <person name="Ladd B."/>
            <person name="Jarett J.K."/>
            <person name="Geller-Mcgrath D.E."/>
            <person name="Sieber C.M."/>
            <person name="Emerson J.B."/>
            <person name="Anantharaman K."/>
            <person name="Thomas B.C."/>
            <person name="Malmstrom R."/>
            <person name="Stieglmeier M."/>
            <person name="Klingl A."/>
            <person name="Woyke T."/>
            <person name="Ryan C.M."/>
            <person name="Banfield J.F."/>
        </authorList>
    </citation>
    <scope>NUCLEOTIDE SEQUENCE [LARGE SCALE GENOMIC DNA]</scope>
    <source>
        <strain evidence="13">CG22_combo_CG10-13_8_21_14_all_36_13</strain>
    </source>
</reference>
<dbReference type="Pfam" id="PF00476">
    <property type="entry name" value="DNA_pol_A"/>
    <property type="match status" value="1"/>
</dbReference>
<dbReference type="FunFam" id="1.10.150.20:FF:000002">
    <property type="entry name" value="DNA polymerase I"/>
    <property type="match status" value="1"/>
</dbReference>
<feature type="domain" description="DNA-directed DNA polymerase family A palm" evidence="12">
    <location>
        <begin position="550"/>
        <end position="758"/>
    </location>
</feature>
<dbReference type="CDD" id="cd08637">
    <property type="entry name" value="DNA_pol_A_pol_I_C"/>
    <property type="match status" value="1"/>
</dbReference>
<dbReference type="GO" id="GO:0003677">
    <property type="term" value="F:DNA binding"/>
    <property type="evidence" value="ECO:0007669"/>
    <property type="project" value="UniProtKB-KW"/>
</dbReference>
<dbReference type="PANTHER" id="PTHR10133">
    <property type="entry name" value="DNA POLYMERASE I"/>
    <property type="match status" value="1"/>
</dbReference>
<keyword evidence="7" id="KW-0239">DNA-directed DNA polymerase</keyword>
<organism evidence="13 14">
    <name type="scientific">Candidatus Campbellbacteria bacterium CG22_combo_CG10-13_8_21_14_all_36_13</name>
    <dbReference type="NCBI Taxonomy" id="1974529"/>
    <lineage>
        <taxon>Bacteria</taxon>
        <taxon>Candidatus Campbelliibacteriota</taxon>
    </lineage>
</organism>
<proteinExistence type="inferred from homology"/>
<gene>
    <name evidence="13" type="ORF">COW81_02735</name>
</gene>
<comment type="catalytic activity">
    <reaction evidence="10">
        <text>DNA(n) + a 2'-deoxyribonucleoside 5'-triphosphate = DNA(n+1) + diphosphate</text>
        <dbReference type="Rhea" id="RHEA:22508"/>
        <dbReference type="Rhea" id="RHEA-COMP:17339"/>
        <dbReference type="Rhea" id="RHEA-COMP:17340"/>
        <dbReference type="ChEBI" id="CHEBI:33019"/>
        <dbReference type="ChEBI" id="CHEBI:61560"/>
        <dbReference type="ChEBI" id="CHEBI:173112"/>
        <dbReference type="EC" id="2.7.7.7"/>
    </reaction>
</comment>
<dbReference type="InterPro" id="IPR002421">
    <property type="entry name" value="5-3_exonuclease"/>
</dbReference>
<dbReference type="EMBL" id="PCTT01000036">
    <property type="protein sequence ID" value="PIP86974.1"/>
    <property type="molecule type" value="Genomic_DNA"/>
</dbReference>
<dbReference type="FunFam" id="1.20.1060.10:FF:000001">
    <property type="entry name" value="DNA polymerase I"/>
    <property type="match status" value="1"/>
</dbReference>
<dbReference type="SMART" id="SM00482">
    <property type="entry name" value="POLAc"/>
    <property type="match status" value="1"/>
</dbReference>
<dbReference type="Pfam" id="PF02739">
    <property type="entry name" value="5_3_exonuc_N"/>
    <property type="match status" value="1"/>
</dbReference>
<dbReference type="Gene3D" id="3.30.70.370">
    <property type="match status" value="1"/>
</dbReference>
<dbReference type="CDD" id="cd09898">
    <property type="entry name" value="H3TH_53EXO"/>
    <property type="match status" value="1"/>
</dbReference>
<dbReference type="SUPFAM" id="SSF88723">
    <property type="entry name" value="PIN domain-like"/>
    <property type="match status" value="1"/>
</dbReference>
<evidence type="ECO:0000256" key="9">
    <source>
        <dbReference type="ARBA" id="ARBA00023204"/>
    </source>
</evidence>
<evidence type="ECO:0000256" key="5">
    <source>
        <dbReference type="ARBA" id="ARBA00022705"/>
    </source>
</evidence>
<evidence type="ECO:0000259" key="12">
    <source>
        <dbReference type="SMART" id="SM00482"/>
    </source>
</evidence>
<dbReference type="SUPFAM" id="SSF47807">
    <property type="entry name" value="5' to 3' exonuclease, C-terminal subdomain"/>
    <property type="match status" value="1"/>
</dbReference>
<dbReference type="FunFam" id="1.10.150.20:FF:000003">
    <property type="entry name" value="DNA polymerase I"/>
    <property type="match status" value="1"/>
</dbReference>
<dbReference type="CDD" id="cd09859">
    <property type="entry name" value="PIN_53EXO"/>
    <property type="match status" value="1"/>
</dbReference>
<dbReference type="InterPro" id="IPR029060">
    <property type="entry name" value="PIN-like_dom_sf"/>
</dbReference>
<evidence type="ECO:0000313" key="13">
    <source>
        <dbReference type="EMBL" id="PIP86974.1"/>
    </source>
</evidence>
<comment type="caution">
    <text evidence="13">The sequence shown here is derived from an EMBL/GenBank/DDBJ whole genome shotgun (WGS) entry which is preliminary data.</text>
</comment>
<name>A0A2H0DXS6_9BACT</name>